<dbReference type="Proteomes" id="UP000268014">
    <property type="component" value="Unassembled WGS sequence"/>
</dbReference>
<sequence>MSTSDFFFRQTFCSFLVVIHGAKSFERRTEDRKLTVESEEYQFQFRHTQSN</sequence>
<evidence type="ECO:0000313" key="1">
    <source>
        <dbReference type="EMBL" id="VDO51604.1"/>
    </source>
</evidence>
<accession>A0A3P7WW24</accession>
<dbReference type="AlphaFoldDB" id="A0A3P7WW24"/>
<protein>
    <submittedName>
        <fullName evidence="1">Uncharacterized protein</fullName>
    </submittedName>
</protein>
<evidence type="ECO:0000313" key="2">
    <source>
        <dbReference type="Proteomes" id="UP000268014"/>
    </source>
</evidence>
<name>A0A3P7WW24_HAEPC</name>
<proteinExistence type="predicted"/>
<reference evidence="1 2" key="1">
    <citation type="submission" date="2018-11" db="EMBL/GenBank/DDBJ databases">
        <authorList>
            <consortium name="Pathogen Informatics"/>
        </authorList>
    </citation>
    <scope>NUCLEOTIDE SEQUENCE [LARGE SCALE GENOMIC DNA]</scope>
    <source>
        <strain evidence="1 2">MHpl1</strain>
    </source>
</reference>
<dbReference type="EMBL" id="UZAF01018423">
    <property type="protein sequence ID" value="VDO51604.1"/>
    <property type="molecule type" value="Genomic_DNA"/>
</dbReference>
<gene>
    <name evidence="1" type="ORF">HPLM_LOCUS14041</name>
</gene>
<keyword evidence="2" id="KW-1185">Reference proteome</keyword>
<organism evidence="1 2">
    <name type="scientific">Haemonchus placei</name>
    <name type="common">Barber's pole worm</name>
    <dbReference type="NCBI Taxonomy" id="6290"/>
    <lineage>
        <taxon>Eukaryota</taxon>
        <taxon>Metazoa</taxon>
        <taxon>Ecdysozoa</taxon>
        <taxon>Nematoda</taxon>
        <taxon>Chromadorea</taxon>
        <taxon>Rhabditida</taxon>
        <taxon>Rhabditina</taxon>
        <taxon>Rhabditomorpha</taxon>
        <taxon>Strongyloidea</taxon>
        <taxon>Trichostrongylidae</taxon>
        <taxon>Haemonchus</taxon>
    </lineage>
</organism>